<proteinExistence type="predicted"/>
<name>A0A9N9BPZ8_9GLOM</name>
<dbReference type="EMBL" id="CAJVPY010002826">
    <property type="protein sequence ID" value="CAG8573229.1"/>
    <property type="molecule type" value="Genomic_DNA"/>
</dbReference>
<keyword evidence="2" id="KW-1185">Reference proteome</keyword>
<organism evidence="1 2">
    <name type="scientific">Dentiscutata erythropus</name>
    <dbReference type="NCBI Taxonomy" id="1348616"/>
    <lineage>
        <taxon>Eukaryota</taxon>
        <taxon>Fungi</taxon>
        <taxon>Fungi incertae sedis</taxon>
        <taxon>Mucoromycota</taxon>
        <taxon>Glomeromycotina</taxon>
        <taxon>Glomeromycetes</taxon>
        <taxon>Diversisporales</taxon>
        <taxon>Gigasporaceae</taxon>
        <taxon>Dentiscutata</taxon>
    </lineage>
</organism>
<reference evidence="1" key="1">
    <citation type="submission" date="2021-06" db="EMBL/GenBank/DDBJ databases">
        <authorList>
            <person name="Kallberg Y."/>
            <person name="Tangrot J."/>
            <person name="Rosling A."/>
        </authorList>
    </citation>
    <scope>NUCLEOTIDE SEQUENCE</scope>
    <source>
        <strain evidence="1">MA453B</strain>
    </source>
</reference>
<dbReference type="Proteomes" id="UP000789405">
    <property type="component" value="Unassembled WGS sequence"/>
</dbReference>
<evidence type="ECO:0000313" key="1">
    <source>
        <dbReference type="EMBL" id="CAG8573229.1"/>
    </source>
</evidence>
<comment type="caution">
    <text evidence="1">The sequence shown here is derived from an EMBL/GenBank/DDBJ whole genome shotgun (WGS) entry which is preliminary data.</text>
</comment>
<accession>A0A9N9BPZ8</accession>
<gene>
    <name evidence="1" type="ORF">DERYTH_LOCUS6313</name>
</gene>
<evidence type="ECO:0000313" key="2">
    <source>
        <dbReference type="Proteomes" id="UP000789405"/>
    </source>
</evidence>
<protein>
    <submittedName>
        <fullName evidence="1">25087_t:CDS:1</fullName>
    </submittedName>
</protein>
<dbReference type="AlphaFoldDB" id="A0A9N9BPZ8"/>
<sequence>MTTNPILQLIKIDSNLPVYSVDKIYKILYRLYQEQLLELKLKNERLDELANNEILDDIINERLDKIVDDEISDEENILNKLSEDEVTNKSLSEDEVVYRSLLEDRTASRRLLEMFLIFV</sequence>